<evidence type="ECO:0000256" key="5">
    <source>
        <dbReference type="SAM" id="MobiDB-lite"/>
    </source>
</evidence>
<feature type="binding site" evidence="4">
    <location>
        <begin position="53"/>
        <end position="56"/>
    </location>
    <ligand>
        <name>GTP</name>
        <dbReference type="ChEBI" id="CHEBI:37565"/>
    </ligand>
</feature>
<dbReference type="Pfam" id="PF03668">
    <property type="entry name" value="RapZ-like_N"/>
    <property type="match status" value="1"/>
</dbReference>
<feature type="domain" description="RapZ C-terminal" evidence="7">
    <location>
        <begin position="164"/>
        <end position="283"/>
    </location>
</feature>
<dbReference type="GO" id="GO:0005525">
    <property type="term" value="F:GTP binding"/>
    <property type="evidence" value="ECO:0007669"/>
    <property type="project" value="UniProtKB-UniRule"/>
</dbReference>
<protein>
    <submittedName>
        <fullName evidence="8">RNase adapter RapZ</fullName>
    </submittedName>
</protein>
<reference evidence="8" key="1">
    <citation type="submission" date="2021-04" db="EMBL/GenBank/DDBJ databases">
        <authorList>
            <person name="Zhang D.-C."/>
        </authorList>
    </citation>
    <scope>NUCLEOTIDE SEQUENCE</scope>
    <source>
        <strain evidence="8">CGMCC 1.15697</strain>
    </source>
</reference>
<dbReference type="InterPro" id="IPR053930">
    <property type="entry name" value="RapZ-like_N"/>
</dbReference>
<proteinExistence type="inferred from homology"/>
<keyword evidence="2 4" id="KW-0067">ATP-binding</keyword>
<name>A0A8J7S2E4_9PROT</name>
<dbReference type="Proteomes" id="UP000672602">
    <property type="component" value="Unassembled WGS sequence"/>
</dbReference>
<evidence type="ECO:0000259" key="7">
    <source>
        <dbReference type="Pfam" id="PF22740"/>
    </source>
</evidence>
<accession>A0A8J7S2E4</accession>
<evidence type="ECO:0000313" key="9">
    <source>
        <dbReference type="Proteomes" id="UP000672602"/>
    </source>
</evidence>
<evidence type="ECO:0000256" key="4">
    <source>
        <dbReference type="HAMAP-Rule" id="MF_00636"/>
    </source>
</evidence>
<dbReference type="Pfam" id="PF22740">
    <property type="entry name" value="PapZ_C"/>
    <property type="match status" value="1"/>
</dbReference>
<dbReference type="PIRSF" id="PIRSF005052">
    <property type="entry name" value="P-loopkin"/>
    <property type="match status" value="1"/>
</dbReference>
<dbReference type="GO" id="GO:0005524">
    <property type="term" value="F:ATP binding"/>
    <property type="evidence" value="ECO:0007669"/>
    <property type="project" value="UniProtKB-UniRule"/>
</dbReference>
<feature type="domain" description="RapZ-like N-terminal" evidence="6">
    <location>
        <begin position="1"/>
        <end position="151"/>
    </location>
</feature>
<dbReference type="SUPFAM" id="SSF52540">
    <property type="entry name" value="P-loop containing nucleoside triphosphate hydrolases"/>
    <property type="match status" value="1"/>
</dbReference>
<comment type="caution">
    <text evidence="4">Lacks conserved residue(s) required for the propagation of feature annotation.</text>
</comment>
<dbReference type="Gene3D" id="3.40.50.300">
    <property type="entry name" value="P-loop containing nucleotide triphosphate hydrolases"/>
    <property type="match status" value="1"/>
</dbReference>
<dbReference type="PANTHER" id="PTHR30448:SF0">
    <property type="entry name" value="RNASE ADAPTER PROTEIN RAPZ"/>
    <property type="match status" value="1"/>
</dbReference>
<sequence length="325" mass="35237">MSGAGRSSVLAVLEDLGFEAIDNLPIGLLDRLAAPMEGEAPGGARAPFAVGVDVRTRDFDPDQLTRTALRLGAEGGRRVVTVFLDCEDEQLMRRFAETRRRHPLAADRPVADGIALERRTLAPLLERADLRLDTSDLTPWMLKERVRGLFAPEGGHGSTAGGPTVTVMSFAFRHGLPREADMVVDARFLSNPHYDPVLRPLTGLDGAVGTHIETDPDFHGFLDDLSALLRRTLPRYEQEGKAYLTIAIGCTGGRHRSVYTAECLARRLEAAGWSIARFHRDLERAEENGDDRRGGASSGGEAPRREADDGPSAPGGPGNSKERAL</sequence>
<dbReference type="AlphaFoldDB" id="A0A8J7S2E4"/>
<evidence type="ECO:0000256" key="2">
    <source>
        <dbReference type="ARBA" id="ARBA00022840"/>
    </source>
</evidence>
<evidence type="ECO:0000256" key="1">
    <source>
        <dbReference type="ARBA" id="ARBA00022741"/>
    </source>
</evidence>
<evidence type="ECO:0000313" key="8">
    <source>
        <dbReference type="EMBL" id="MBP5859055.1"/>
    </source>
</evidence>
<feature type="compositionally biased region" description="Basic and acidic residues" evidence="5">
    <location>
        <begin position="283"/>
        <end position="294"/>
    </location>
</feature>
<keyword evidence="1 4" id="KW-0547">Nucleotide-binding</keyword>
<keyword evidence="3 4" id="KW-0342">GTP-binding</keyword>
<organism evidence="8 9">
    <name type="scientific">Marivibrio halodurans</name>
    <dbReference type="NCBI Taxonomy" id="2039722"/>
    <lineage>
        <taxon>Bacteria</taxon>
        <taxon>Pseudomonadati</taxon>
        <taxon>Pseudomonadota</taxon>
        <taxon>Alphaproteobacteria</taxon>
        <taxon>Rhodospirillales</taxon>
        <taxon>Rhodospirillaceae</taxon>
        <taxon>Marivibrio</taxon>
    </lineage>
</organism>
<dbReference type="NCBIfam" id="NF003828">
    <property type="entry name" value="PRK05416.1"/>
    <property type="match status" value="1"/>
</dbReference>
<evidence type="ECO:0000259" key="6">
    <source>
        <dbReference type="Pfam" id="PF03668"/>
    </source>
</evidence>
<dbReference type="EMBL" id="JAGMWN010000014">
    <property type="protein sequence ID" value="MBP5859055.1"/>
    <property type="molecule type" value="Genomic_DNA"/>
</dbReference>
<feature type="region of interest" description="Disordered" evidence="5">
    <location>
        <begin position="283"/>
        <end position="325"/>
    </location>
</feature>
<dbReference type="InterPro" id="IPR027417">
    <property type="entry name" value="P-loop_NTPase"/>
</dbReference>
<dbReference type="InterPro" id="IPR053931">
    <property type="entry name" value="RapZ_C"/>
</dbReference>
<keyword evidence="9" id="KW-1185">Reference proteome</keyword>
<comment type="caution">
    <text evidence="8">The sequence shown here is derived from an EMBL/GenBank/DDBJ whole genome shotgun (WGS) entry which is preliminary data.</text>
</comment>
<dbReference type="InterPro" id="IPR005337">
    <property type="entry name" value="RapZ-like"/>
</dbReference>
<dbReference type="PANTHER" id="PTHR30448">
    <property type="entry name" value="RNASE ADAPTER PROTEIN RAPZ"/>
    <property type="match status" value="1"/>
</dbReference>
<gene>
    <name evidence="8" type="primary">rapZ</name>
    <name evidence="8" type="ORF">KAJ83_18690</name>
</gene>
<evidence type="ECO:0000256" key="3">
    <source>
        <dbReference type="ARBA" id="ARBA00023134"/>
    </source>
</evidence>
<dbReference type="HAMAP" id="MF_00636">
    <property type="entry name" value="RapZ_like"/>
    <property type="match status" value="1"/>
</dbReference>